<evidence type="ECO:0000259" key="1">
    <source>
        <dbReference type="Pfam" id="PF17775"/>
    </source>
</evidence>
<keyword evidence="3" id="KW-1185">Reference proteome</keyword>
<proteinExistence type="predicted"/>
<evidence type="ECO:0000313" key="2">
    <source>
        <dbReference type="EMBL" id="MCP2162441.1"/>
    </source>
</evidence>
<feature type="domain" description="YchJ-like middle NTF2-like" evidence="1">
    <location>
        <begin position="1"/>
        <end position="90"/>
    </location>
</feature>
<accession>A0ABT1H5B8</accession>
<gene>
    <name evidence="2" type="ORF">LX12_003649</name>
</gene>
<dbReference type="InterPro" id="IPR048469">
    <property type="entry name" value="YchJ-like_M"/>
</dbReference>
<dbReference type="InterPro" id="IPR032710">
    <property type="entry name" value="NTF2-like_dom_sf"/>
</dbReference>
<name>A0ABT1H5B8_9NOCA</name>
<dbReference type="EMBL" id="JAMTCG010000007">
    <property type="protein sequence ID" value="MCP2162441.1"/>
    <property type="molecule type" value="Genomic_DNA"/>
</dbReference>
<comment type="caution">
    <text evidence="2">The sequence shown here is derived from an EMBL/GenBank/DDBJ whole genome shotgun (WGS) entry which is preliminary data.</text>
</comment>
<sequence>MRSRFTAFAVGDVAHLRASWHPTTRPECLDLDPDVRWYRLDVVDVVAGGPFDDDGEVAFRAFHRSADGRGVLAERSRFVRDDGRWYYLDGVVG</sequence>
<dbReference type="Gene3D" id="3.10.450.50">
    <property type="match status" value="1"/>
</dbReference>
<protein>
    <submittedName>
        <fullName evidence="2">SEC-C motif-containing protein</fullName>
    </submittedName>
</protein>
<evidence type="ECO:0000313" key="3">
    <source>
        <dbReference type="Proteomes" id="UP001205740"/>
    </source>
</evidence>
<dbReference type="Pfam" id="PF17775">
    <property type="entry name" value="YchJ_M-like"/>
    <property type="match status" value="1"/>
</dbReference>
<dbReference type="Proteomes" id="UP001205740">
    <property type="component" value="Unassembled WGS sequence"/>
</dbReference>
<organism evidence="2 3">
    <name type="scientific">Williamsia serinedens</name>
    <dbReference type="NCBI Taxonomy" id="391736"/>
    <lineage>
        <taxon>Bacteria</taxon>
        <taxon>Bacillati</taxon>
        <taxon>Actinomycetota</taxon>
        <taxon>Actinomycetes</taxon>
        <taxon>Mycobacteriales</taxon>
        <taxon>Nocardiaceae</taxon>
        <taxon>Williamsia</taxon>
    </lineage>
</organism>
<dbReference type="SUPFAM" id="SSF54427">
    <property type="entry name" value="NTF2-like"/>
    <property type="match status" value="1"/>
</dbReference>
<reference evidence="2 3" key="1">
    <citation type="submission" date="2022-06" db="EMBL/GenBank/DDBJ databases">
        <title>Genomic Encyclopedia of Archaeal and Bacterial Type Strains, Phase II (KMG-II): from individual species to whole genera.</title>
        <authorList>
            <person name="Goeker M."/>
        </authorList>
    </citation>
    <scope>NUCLEOTIDE SEQUENCE [LARGE SCALE GENOMIC DNA]</scope>
    <source>
        <strain evidence="2 3">DSM 45037</strain>
    </source>
</reference>